<evidence type="ECO:0000256" key="1">
    <source>
        <dbReference type="ARBA" id="ARBA00008954"/>
    </source>
</evidence>
<dbReference type="GO" id="GO:0030170">
    <property type="term" value="F:pyridoxal phosphate binding"/>
    <property type="evidence" value="ECO:0007669"/>
    <property type="project" value="InterPro"/>
</dbReference>
<keyword evidence="2 3" id="KW-0663">Pyridoxal phosphate</keyword>
<dbReference type="OrthoDB" id="9801834at2"/>
<dbReference type="InterPro" id="IPR005814">
    <property type="entry name" value="Aminotrans_3"/>
</dbReference>
<dbReference type="Gene3D" id="3.90.1150.10">
    <property type="entry name" value="Aspartate Aminotransferase, domain 1"/>
    <property type="match status" value="1"/>
</dbReference>
<sequence>MTTEPMTSDEMIQTCLEHTMFSWTATGKVSPLPIARAEGVYMYTPEGKRILDFNSQLMCVNVGHGHPKVIAAMKQAAEGLTYVFPGAATEPRARLAKRLAELCPGDIDTFFFTLSGAESNENAIKAARLFTGRFKILSSYRSYHGATNACMQLTGDPRRIHNEPGSPGFVHVMPPWPYDYSFGDDEEQITAQHLRYLEETIMYEGPETIAAMFVETVTGTNGILPPPKGWLQGLRALLDRYGILMVCDEVMCGWGRTGKLFAVEHYDVVPDILTMAKGLTSSYVPLGAMGVRRKIAEHFREHVFWGGLTYNAHAYACAVALAAIDVLVGEGMVENAAKQGAVMREEMDRLIAKHPSAREGRCIGLFGMMDVQKNAAGESIAPYNGTHPAMGRLAQFFRDEGLFTFVRWGSFMCNPPLCITEEQLREGFAIIDRGLDITDEVYEG</sequence>
<dbReference type="STRING" id="391625.PPSIR1_12533"/>
<keyword evidence="5" id="KW-1185">Reference proteome</keyword>
<dbReference type="GO" id="GO:0008483">
    <property type="term" value="F:transaminase activity"/>
    <property type="evidence" value="ECO:0007669"/>
    <property type="project" value="InterPro"/>
</dbReference>
<dbReference type="PANTHER" id="PTHR43094:SF1">
    <property type="entry name" value="AMINOTRANSFERASE CLASS-III"/>
    <property type="match status" value="1"/>
</dbReference>
<evidence type="ECO:0000256" key="2">
    <source>
        <dbReference type="ARBA" id="ARBA00022898"/>
    </source>
</evidence>
<evidence type="ECO:0000313" key="5">
    <source>
        <dbReference type="Proteomes" id="UP000005801"/>
    </source>
</evidence>
<proteinExistence type="inferred from homology"/>
<dbReference type="PANTHER" id="PTHR43094">
    <property type="entry name" value="AMINOTRANSFERASE"/>
    <property type="match status" value="1"/>
</dbReference>
<name>A6G011_9BACT</name>
<comment type="caution">
    <text evidence="4">The sequence shown here is derived from an EMBL/GenBank/DDBJ whole genome shotgun (WGS) entry which is preliminary data.</text>
</comment>
<dbReference type="InterPro" id="IPR015424">
    <property type="entry name" value="PyrdxlP-dep_Trfase"/>
</dbReference>
<dbReference type="AlphaFoldDB" id="A6G011"/>
<dbReference type="RefSeq" id="WP_006970060.1">
    <property type="nucleotide sequence ID" value="NZ_ABCS01000008.1"/>
</dbReference>
<dbReference type="Pfam" id="PF00202">
    <property type="entry name" value="Aminotran_3"/>
    <property type="match status" value="1"/>
</dbReference>
<dbReference type="eggNOG" id="COG0161">
    <property type="taxonomic scope" value="Bacteria"/>
</dbReference>
<comment type="similarity">
    <text evidence="1 3">Belongs to the class-III pyridoxal-phosphate-dependent aminotransferase family.</text>
</comment>
<evidence type="ECO:0000313" key="4">
    <source>
        <dbReference type="EMBL" id="EDM80708.1"/>
    </source>
</evidence>
<gene>
    <name evidence="4" type="ORF">PPSIR1_12533</name>
</gene>
<dbReference type="SUPFAM" id="SSF53383">
    <property type="entry name" value="PLP-dependent transferases"/>
    <property type="match status" value="1"/>
</dbReference>
<dbReference type="InterPro" id="IPR015421">
    <property type="entry name" value="PyrdxlP-dep_Trfase_major"/>
</dbReference>
<dbReference type="InterPro" id="IPR015422">
    <property type="entry name" value="PyrdxlP-dep_Trfase_small"/>
</dbReference>
<dbReference type="EMBL" id="ABCS01000008">
    <property type="protein sequence ID" value="EDM80708.1"/>
    <property type="molecule type" value="Genomic_DNA"/>
</dbReference>
<organism evidence="4 5">
    <name type="scientific">Plesiocystis pacifica SIR-1</name>
    <dbReference type="NCBI Taxonomy" id="391625"/>
    <lineage>
        <taxon>Bacteria</taxon>
        <taxon>Pseudomonadati</taxon>
        <taxon>Myxococcota</taxon>
        <taxon>Polyangia</taxon>
        <taxon>Nannocystales</taxon>
        <taxon>Nannocystaceae</taxon>
        <taxon>Plesiocystis</taxon>
    </lineage>
</organism>
<accession>A6G011</accession>
<dbReference type="Proteomes" id="UP000005801">
    <property type="component" value="Unassembled WGS sequence"/>
</dbReference>
<evidence type="ECO:0000256" key="3">
    <source>
        <dbReference type="RuleBase" id="RU003560"/>
    </source>
</evidence>
<dbReference type="CDD" id="cd00610">
    <property type="entry name" value="OAT_like"/>
    <property type="match status" value="1"/>
</dbReference>
<reference evidence="4 5" key="1">
    <citation type="submission" date="2007-06" db="EMBL/GenBank/DDBJ databases">
        <authorList>
            <person name="Shimkets L."/>
            <person name="Ferriera S."/>
            <person name="Johnson J."/>
            <person name="Kravitz S."/>
            <person name="Beeson K."/>
            <person name="Sutton G."/>
            <person name="Rogers Y.-H."/>
            <person name="Friedman R."/>
            <person name="Frazier M."/>
            <person name="Venter J.C."/>
        </authorList>
    </citation>
    <scope>NUCLEOTIDE SEQUENCE [LARGE SCALE GENOMIC DNA]</scope>
    <source>
        <strain evidence="4 5">SIR-1</strain>
    </source>
</reference>
<protein>
    <submittedName>
        <fullName evidence="4">4-aminobutyrate transaminase</fullName>
    </submittedName>
</protein>
<dbReference type="NCBIfam" id="NF004718">
    <property type="entry name" value="PRK06062.1"/>
    <property type="match status" value="1"/>
</dbReference>
<dbReference type="Gene3D" id="3.40.640.10">
    <property type="entry name" value="Type I PLP-dependent aspartate aminotransferase-like (Major domain)"/>
    <property type="match status" value="1"/>
</dbReference>
<dbReference type="GO" id="GO:0005829">
    <property type="term" value="C:cytosol"/>
    <property type="evidence" value="ECO:0007669"/>
    <property type="project" value="TreeGrafter"/>
</dbReference>